<accession>A0A0E9SFI3</accession>
<dbReference type="AlphaFoldDB" id="A0A0E9SFI3"/>
<proteinExistence type="predicted"/>
<sequence length="22" mass="2538">MCANCDILNTLSQSNFLYNLFL</sequence>
<reference evidence="1" key="2">
    <citation type="journal article" date="2015" name="Fish Shellfish Immunol.">
        <title>Early steps in the European eel (Anguilla anguilla)-Vibrio vulnificus interaction in the gills: Role of the RtxA13 toxin.</title>
        <authorList>
            <person name="Callol A."/>
            <person name="Pajuelo D."/>
            <person name="Ebbesson L."/>
            <person name="Teles M."/>
            <person name="MacKenzie S."/>
            <person name="Amaro C."/>
        </authorList>
    </citation>
    <scope>NUCLEOTIDE SEQUENCE</scope>
</reference>
<reference evidence="1" key="1">
    <citation type="submission" date="2014-11" db="EMBL/GenBank/DDBJ databases">
        <authorList>
            <person name="Amaro Gonzalez C."/>
        </authorList>
    </citation>
    <scope>NUCLEOTIDE SEQUENCE</scope>
</reference>
<organism evidence="1">
    <name type="scientific">Anguilla anguilla</name>
    <name type="common">European freshwater eel</name>
    <name type="synonym">Muraena anguilla</name>
    <dbReference type="NCBI Taxonomy" id="7936"/>
    <lineage>
        <taxon>Eukaryota</taxon>
        <taxon>Metazoa</taxon>
        <taxon>Chordata</taxon>
        <taxon>Craniata</taxon>
        <taxon>Vertebrata</taxon>
        <taxon>Euteleostomi</taxon>
        <taxon>Actinopterygii</taxon>
        <taxon>Neopterygii</taxon>
        <taxon>Teleostei</taxon>
        <taxon>Anguilliformes</taxon>
        <taxon>Anguillidae</taxon>
        <taxon>Anguilla</taxon>
    </lineage>
</organism>
<name>A0A0E9SFI3_ANGAN</name>
<dbReference type="EMBL" id="GBXM01068526">
    <property type="protein sequence ID" value="JAH40051.1"/>
    <property type="molecule type" value="Transcribed_RNA"/>
</dbReference>
<protein>
    <submittedName>
        <fullName evidence="1">Uncharacterized protein</fullName>
    </submittedName>
</protein>
<evidence type="ECO:0000313" key="1">
    <source>
        <dbReference type="EMBL" id="JAH40051.1"/>
    </source>
</evidence>